<dbReference type="AlphaFoldDB" id="A0AA46YAV8"/>
<accession>A0AA46YAV8</accession>
<sequence>MSENIDVNAFMEKNGSIEPFLLKISEPIPSGEDDFYCVVHMPGVLTEDKKILGIDATQASELAANFARSMLGDAKIVDGNGVAINW</sequence>
<dbReference type="Proteomes" id="UP001164392">
    <property type="component" value="Chromosome"/>
</dbReference>
<organism evidence="1 2">
    <name type="scientific">Xanthomonas sacchari</name>
    <dbReference type="NCBI Taxonomy" id="56458"/>
    <lineage>
        <taxon>Bacteria</taxon>
        <taxon>Pseudomonadati</taxon>
        <taxon>Pseudomonadota</taxon>
        <taxon>Gammaproteobacteria</taxon>
        <taxon>Lysobacterales</taxon>
        <taxon>Lysobacteraceae</taxon>
        <taxon>Xanthomonas</taxon>
    </lineage>
</organism>
<dbReference type="RefSeq" id="WP_267093958.1">
    <property type="nucleotide sequence ID" value="NZ_CP099532.1"/>
</dbReference>
<name>A0AA46YAV8_9XANT</name>
<evidence type="ECO:0000313" key="1">
    <source>
        <dbReference type="EMBL" id="UYK90463.1"/>
    </source>
</evidence>
<protein>
    <submittedName>
        <fullName evidence="1">Uncharacterized protein</fullName>
    </submittedName>
</protein>
<reference evidence="1" key="1">
    <citation type="submission" date="2022-06" db="EMBL/GenBank/DDBJ databases">
        <title>Dynamics of rice microbiomes reveals core vertical transmitted seed endophytes.</title>
        <authorList>
            <person name="Liao K."/>
            <person name="Zhang X."/>
        </authorList>
    </citation>
    <scope>NUCLEOTIDE SEQUENCE</scope>
    <source>
        <strain evidence="1">JR3-14</strain>
    </source>
</reference>
<dbReference type="EMBL" id="CP099534">
    <property type="protein sequence ID" value="UYK90463.1"/>
    <property type="molecule type" value="Genomic_DNA"/>
</dbReference>
<proteinExistence type="predicted"/>
<gene>
    <name evidence="1" type="ORF">NG824_08760</name>
</gene>
<evidence type="ECO:0000313" key="2">
    <source>
        <dbReference type="Proteomes" id="UP001164392"/>
    </source>
</evidence>